<dbReference type="CDD" id="cd06171">
    <property type="entry name" value="Sigma70_r4"/>
    <property type="match status" value="1"/>
</dbReference>
<dbReference type="SUPFAM" id="SSF88946">
    <property type="entry name" value="Sigma2 domain of RNA polymerase sigma factors"/>
    <property type="match status" value="1"/>
</dbReference>
<dbReference type="Gene3D" id="1.10.1740.10">
    <property type="match status" value="1"/>
</dbReference>
<keyword evidence="4" id="KW-0804">Transcription</keyword>
<dbReference type="PANTHER" id="PTHR43133:SF46">
    <property type="entry name" value="RNA POLYMERASE SIGMA-70 FACTOR ECF SUBFAMILY"/>
    <property type="match status" value="1"/>
</dbReference>
<dbReference type="NCBIfam" id="TIGR02937">
    <property type="entry name" value="sigma70-ECF"/>
    <property type="match status" value="1"/>
</dbReference>
<dbReference type="NCBIfam" id="TIGR02985">
    <property type="entry name" value="Sig70_bacteroi1"/>
    <property type="match status" value="1"/>
</dbReference>
<evidence type="ECO:0000256" key="1">
    <source>
        <dbReference type="ARBA" id="ARBA00010641"/>
    </source>
</evidence>
<keyword evidence="7" id="KW-1185">Reference proteome</keyword>
<evidence type="ECO:0000256" key="4">
    <source>
        <dbReference type="ARBA" id="ARBA00023163"/>
    </source>
</evidence>
<keyword evidence="2" id="KW-0805">Transcription regulation</keyword>
<dbReference type="InterPro" id="IPR013325">
    <property type="entry name" value="RNA_pol_sigma_r2"/>
</dbReference>
<dbReference type="PANTHER" id="PTHR43133">
    <property type="entry name" value="RNA POLYMERASE ECF-TYPE SIGMA FACTO"/>
    <property type="match status" value="1"/>
</dbReference>
<dbReference type="InterPro" id="IPR014327">
    <property type="entry name" value="RNA_pol_sigma70_bacteroid"/>
</dbReference>
<dbReference type="RefSeq" id="WP_243326742.1">
    <property type="nucleotide sequence ID" value="NZ_JAKZMM010000086.1"/>
</dbReference>
<dbReference type="Pfam" id="PF08281">
    <property type="entry name" value="Sigma70_r4_2"/>
    <property type="match status" value="1"/>
</dbReference>
<sequence length="169" mass="19825">MERIAMDFEQEFKVLYRPLCLFALQYIPRTEDAEDIVQQAFADVWEKLCEGASILNMKAYMYQAVKNRSLLLLTREKEELLEGNIPDEADDSDEEQIRIAERDARLWTAIDKLPPERRKIFLLSKRDGLKYQEIADELHISVKTVENQISKALKSLRDTAIKIYTFFFG</sequence>
<feature type="domain" description="RNA polymerase sigma factor 70 region 4 type 2" evidence="5">
    <location>
        <begin position="105"/>
        <end position="156"/>
    </location>
</feature>
<evidence type="ECO:0000259" key="5">
    <source>
        <dbReference type="Pfam" id="PF08281"/>
    </source>
</evidence>
<evidence type="ECO:0000313" key="7">
    <source>
        <dbReference type="Proteomes" id="UP001165444"/>
    </source>
</evidence>
<dbReference type="Proteomes" id="UP001165444">
    <property type="component" value="Unassembled WGS sequence"/>
</dbReference>
<accession>A0ABT0C5Z1</accession>
<dbReference type="EMBL" id="JAKZMM010000086">
    <property type="protein sequence ID" value="MCJ2382437.1"/>
    <property type="molecule type" value="Genomic_DNA"/>
</dbReference>
<evidence type="ECO:0000256" key="2">
    <source>
        <dbReference type="ARBA" id="ARBA00023015"/>
    </source>
</evidence>
<gene>
    <name evidence="6" type="ORF">MUN53_17820</name>
</gene>
<proteinExistence type="inferred from homology"/>
<comment type="caution">
    <text evidence="6">The sequence shown here is derived from an EMBL/GenBank/DDBJ whole genome shotgun (WGS) entry which is preliminary data.</text>
</comment>
<keyword evidence="3" id="KW-0731">Sigma factor</keyword>
<dbReference type="Gene3D" id="1.10.10.10">
    <property type="entry name" value="Winged helix-like DNA-binding domain superfamily/Winged helix DNA-binding domain"/>
    <property type="match status" value="1"/>
</dbReference>
<protein>
    <submittedName>
        <fullName evidence="6">RNA polymerase sigma-70 factor</fullName>
    </submittedName>
</protein>
<comment type="similarity">
    <text evidence="1">Belongs to the sigma-70 factor family. ECF subfamily.</text>
</comment>
<dbReference type="InterPro" id="IPR014284">
    <property type="entry name" value="RNA_pol_sigma-70_dom"/>
</dbReference>
<reference evidence="6 7" key="1">
    <citation type="submission" date="2022-03" db="EMBL/GenBank/DDBJ databases">
        <title>Parabacteroides sp. nov. isolated from swine feces.</title>
        <authorList>
            <person name="Bak J.E."/>
        </authorList>
    </citation>
    <scope>NUCLEOTIDE SEQUENCE [LARGE SCALE GENOMIC DNA]</scope>
    <source>
        <strain evidence="6 7">AGMB00274</strain>
    </source>
</reference>
<dbReference type="InterPro" id="IPR013324">
    <property type="entry name" value="RNA_pol_sigma_r3/r4-like"/>
</dbReference>
<dbReference type="InterPro" id="IPR013249">
    <property type="entry name" value="RNA_pol_sigma70_r4_t2"/>
</dbReference>
<organism evidence="6 7">
    <name type="scientific">Parabacteroides faecalis</name>
    <dbReference type="NCBI Taxonomy" id="2924040"/>
    <lineage>
        <taxon>Bacteria</taxon>
        <taxon>Pseudomonadati</taxon>
        <taxon>Bacteroidota</taxon>
        <taxon>Bacteroidia</taxon>
        <taxon>Bacteroidales</taxon>
        <taxon>Tannerellaceae</taxon>
        <taxon>Parabacteroides</taxon>
    </lineage>
</organism>
<dbReference type="InterPro" id="IPR039425">
    <property type="entry name" value="RNA_pol_sigma-70-like"/>
</dbReference>
<dbReference type="InterPro" id="IPR036388">
    <property type="entry name" value="WH-like_DNA-bd_sf"/>
</dbReference>
<dbReference type="SUPFAM" id="SSF88659">
    <property type="entry name" value="Sigma3 and sigma4 domains of RNA polymerase sigma factors"/>
    <property type="match status" value="1"/>
</dbReference>
<evidence type="ECO:0000256" key="3">
    <source>
        <dbReference type="ARBA" id="ARBA00023082"/>
    </source>
</evidence>
<name>A0ABT0C5Z1_9BACT</name>
<evidence type="ECO:0000313" key="6">
    <source>
        <dbReference type="EMBL" id="MCJ2382437.1"/>
    </source>
</evidence>